<reference evidence="3" key="1">
    <citation type="submission" date="2015-12" db="EMBL/GenBank/DDBJ databases">
        <title>Update maize B73 reference genome by single molecule sequencing technologies.</title>
        <authorList>
            <consortium name="Maize Genome Sequencing Project"/>
            <person name="Ware D."/>
        </authorList>
    </citation>
    <scope>NUCLEOTIDE SEQUENCE [LARGE SCALE GENOMIC DNA]</scope>
    <source>
        <strain evidence="3">cv. B73</strain>
    </source>
</reference>
<feature type="region of interest" description="Disordered" evidence="1">
    <location>
        <begin position="475"/>
        <end position="495"/>
    </location>
</feature>
<keyword evidence="3" id="KW-1185">Reference proteome</keyword>
<organism evidence="2 3">
    <name type="scientific">Zea mays</name>
    <name type="common">Maize</name>
    <dbReference type="NCBI Taxonomy" id="4577"/>
    <lineage>
        <taxon>Eukaryota</taxon>
        <taxon>Viridiplantae</taxon>
        <taxon>Streptophyta</taxon>
        <taxon>Embryophyta</taxon>
        <taxon>Tracheophyta</taxon>
        <taxon>Spermatophyta</taxon>
        <taxon>Magnoliopsida</taxon>
        <taxon>Liliopsida</taxon>
        <taxon>Poales</taxon>
        <taxon>Poaceae</taxon>
        <taxon>PACMAD clade</taxon>
        <taxon>Panicoideae</taxon>
        <taxon>Andropogonodae</taxon>
        <taxon>Andropogoneae</taxon>
        <taxon>Tripsacinae</taxon>
        <taxon>Zea</taxon>
    </lineage>
</organism>
<name>A0A804N926_MAIZE</name>
<dbReference type="Proteomes" id="UP000007305">
    <property type="component" value="Chromosome 3"/>
</dbReference>
<dbReference type="SUPFAM" id="SSF47923">
    <property type="entry name" value="Ypt/Rab-GAP domain of gyp1p"/>
    <property type="match status" value="1"/>
</dbReference>
<protein>
    <submittedName>
        <fullName evidence="2">Uncharacterized protein</fullName>
    </submittedName>
</protein>
<dbReference type="InParanoid" id="A0A804N926"/>
<reference evidence="2" key="2">
    <citation type="submission" date="2019-07" db="EMBL/GenBank/DDBJ databases">
        <authorList>
            <person name="Seetharam A."/>
            <person name="Woodhouse M."/>
            <person name="Cannon E."/>
        </authorList>
    </citation>
    <scope>NUCLEOTIDE SEQUENCE [LARGE SCALE GENOMIC DNA]</scope>
    <source>
        <strain evidence="2">cv. B73</strain>
    </source>
</reference>
<proteinExistence type="predicted"/>
<evidence type="ECO:0000256" key="1">
    <source>
        <dbReference type="SAM" id="MobiDB-lite"/>
    </source>
</evidence>
<evidence type="ECO:0000313" key="2">
    <source>
        <dbReference type="EnsemblPlants" id="Zm00001eb144130_P001"/>
    </source>
</evidence>
<sequence length="555" mass="61446">MNLSSFGFVAVARLPSAVRCCASTSCAISVSLADTSGGVPTSVGRRRRGFQVAQTAPGAPDGPGRLGFMCPEKEAYRPLDEEGPSREKGAVTDANRRAIWTVHCYRGQANRHVSEASRTGRVTGAPFLTPTQIHGELAAISAGAYAGIRDLSAVPPLCGVVQEGDIGLDELRMLAAQGVQTRRASRRPCGSCYWAICPMTARCGLWLWEQRSWQRREDSTLLSKFLLHIWYLVRVTREEHPLSLGKTSAWNQFFEYSEIMEQIDRDVKRAHPDMHFFCSDSSFAKSNQESLKNALDPDDKNAVWTGSLFCFVELLVAKHDGGLQQHLEITTEVNPQFYAFRWIPLQDTLLRITCQRTSAITSTPPTNCSAPISFAPEALLCLFSRNSAVFWWREEGGSFGDAERLHRYDWPFAPRSQSCSASASQLQKCRRACRFLRIGRCPAGWQLELRTDAAAGAAALVQGVEILKPEGRNRKLSGTGLGASDRRAAAPQHRRRRYARMNARRCVARRGVRNGSAMEMELQLLGGCNASTNKAQHKTKQATHDTCIVAYGCDR</sequence>
<reference evidence="2" key="3">
    <citation type="submission" date="2021-05" db="UniProtKB">
        <authorList>
            <consortium name="EnsemblPlants"/>
        </authorList>
    </citation>
    <scope>IDENTIFICATION</scope>
    <source>
        <strain evidence="2">cv. B73</strain>
    </source>
</reference>
<dbReference type="AlphaFoldDB" id="A0A804N926"/>
<dbReference type="EnsemblPlants" id="Zm00001eb144130_T001">
    <property type="protein sequence ID" value="Zm00001eb144130_P001"/>
    <property type="gene ID" value="Zm00001eb144130"/>
</dbReference>
<evidence type="ECO:0000313" key="3">
    <source>
        <dbReference type="Proteomes" id="UP000007305"/>
    </source>
</evidence>
<dbReference type="Gramene" id="Zm00001eb144130_T001">
    <property type="protein sequence ID" value="Zm00001eb144130_P001"/>
    <property type="gene ID" value="Zm00001eb144130"/>
</dbReference>
<accession>A0A804N926</accession>
<dbReference type="InterPro" id="IPR035969">
    <property type="entry name" value="Rab-GAP_TBC_sf"/>
</dbReference>